<reference evidence="1 2" key="1">
    <citation type="journal article" date="2016" name="Nat. Commun.">
        <title>Thousands of microbial genomes shed light on interconnected biogeochemical processes in an aquifer system.</title>
        <authorList>
            <person name="Anantharaman K."/>
            <person name="Brown C.T."/>
            <person name="Hug L.A."/>
            <person name="Sharon I."/>
            <person name="Castelle C.J."/>
            <person name="Probst A.J."/>
            <person name="Thomas B.C."/>
            <person name="Singh A."/>
            <person name="Wilkins M.J."/>
            <person name="Karaoz U."/>
            <person name="Brodie E.L."/>
            <person name="Williams K.H."/>
            <person name="Hubbard S.S."/>
            <person name="Banfield J.F."/>
        </authorList>
    </citation>
    <scope>NUCLEOTIDE SEQUENCE [LARGE SCALE GENOMIC DNA]</scope>
</reference>
<evidence type="ECO:0000313" key="2">
    <source>
        <dbReference type="Proteomes" id="UP000177797"/>
    </source>
</evidence>
<evidence type="ECO:0000313" key="1">
    <source>
        <dbReference type="EMBL" id="OHA34535.1"/>
    </source>
</evidence>
<gene>
    <name evidence="1" type="ORF">A2938_03205</name>
</gene>
<sequence>MFRFDASRPLTGTHPRAAFCFSCLYEKYCLEIRVLETFFLLLLYPLSRCAQLLDAPFLFPNAFIH</sequence>
<dbReference type="Proteomes" id="UP000177797">
    <property type="component" value="Unassembled WGS sequence"/>
</dbReference>
<protein>
    <submittedName>
        <fullName evidence="1">Uncharacterized protein</fullName>
    </submittedName>
</protein>
<organism evidence="1 2">
    <name type="scientific">Candidatus Taylorbacteria bacterium RIFCSPLOWO2_01_FULL_48_100</name>
    <dbReference type="NCBI Taxonomy" id="1802322"/>
    <lineage>
        <taxon>Bacteria</taxon>
        <taxon>Candidatus Tayloriibacteriota</taxon>
    </lineage>
</organism>
<dbReference type="EMBL" id="MHSA01000011">
    <property type="protein sequence ID" value="OHA34535.1"/>
    <property type="molecule type" value="Genomic_DNA"/>
</dbReference>
<accession>A0A1G2NEM6</accession>
<dbReference type="AlphaFoldDB" id="A0A1G2NEM6"/>
<proteinExistence type="predicted"/>
<comment type="caution">
    <text evidence="1">The sequence shown here is derived from an EMBL/GenBank/DDBJ whole genome shotgun (WGS) entry which is preliminary data.</text>
</comment>
<name>A0A1G2NEM6_9BACT</name>